<comment type="similarity">
    <text evidence="1">Belongs to the UPF0065 (bug) family.</text>
</comment>
<name>A0A8J2VMU5_9RHOB</name>
<keyword evidence="2" id="KW-0732">Signal</keyword>
<evidence type="ECO:0000256" key="2">
    <source>
        <dbReference type="SAM" id="SignalP"/>
    </source>
</evidence>
<feature type="signal peptide" evidence="2">
    <location>
        <begin position="1"/>
        <end position="21"/>
    </location>
</feature>
<organism evidence="3 4">
    <name type="scientific">Agaricicola taiwanensis</name>
    <dbReference type="NCBI Taxonomy" id="591372"/>
    <lineage>
        <taxon>Bacteria</taxon>
        <taxon>Pseudomonadati</taxon>
        <taxon>Pseudomonadota</taxon>
        <taxon>Alphaproteobacteria</taxon>
        <taxon>Rhodobacterales</taxon>
        <taxon>Paracoccaceae</taxon>
        <taxon>Agaricicola</taxon>
    </lineage>
</organism>
<dbReference type="Proteomes" id="UP000602745">
    <property type="component" value="Unassembled WGS sequence"/>
</dbReference>
<protein>
    <submittedName>
        <fullName evidence="3">MFS transporter</fullName>
    </submittedName>
</protein>
<dbReference type="AlphaFoldDB" id="A0A8J2VMU5"/>
<evidence type="ECO:0000313" key="3">
    <source>
        <dbReference type="EMBL" id="GGE39264.1"/>
    </source>
</evidence>
<dbReference type="SUPFAM" id="SSF53850">
    <property type="entry name" value="Periplasmic binding protein-like II"/>
    <property type="match status" value="1"/>
</dbReference>
<dbReference type="PANTHER" id="PTHR42928:SF5">
    <property type="entry name" value="BLR1237 PROTEIN"/>
    <property type="match status" value="1"/>
</dbReference>
<feature type="chain" id="PRO_5035284068" evidence="2">
    <location>
        <begin position="22"/>
        <end position="321"/>
    </location>
</feature>
<dbReference type="Pfam" id="PF03401">
    <property type="entry name" value="TctC"/>
    <property type="match status" value="1"/>
</dbReference>
<reference evidence="3" key="1">
    <citation type="journal article" date="2014" name="Int. J. Syst. Evol. Microbiol.">
        <title>Complete genome sequence of Corynebacterium casei LMG S-19264T (=DSM 44701T), isolated from a smear-ripened cheese.</title>
        <authorList>
            <consortium name="US DOE Joint Genome Institute (JGI-PGF)"/>
            <person name="Walter F."/>
            <person name="Albersmeier A."/>
            <person name="Kalinowski J."/>
            <person name="Ruckert C."/>
        </authorList>
    </citation>
    <scope>NUCLEOTIDE SEQUENCE</scope>
    <source>
        <strain evidence="3">CCM 7684</strain>
    </source>
</reference>
<comment type="caution">
    <text evidence="3">The sequence shown here is derived from an EMBL/GenBank/DDBJ whole genome shotgun (WGS) entry which is preliminary data.</text>
</comment>
<dbReference type="Gene3D" id="3.40.190.10">
    <property type="entry name" value="Periplasmic binding protein-like II"/>
    <property type="match status" value="1"/>
</dbReference>
<sequence>MRKLILLTALACMGASLAARAEENWPKSDVWVIVPFAAGGTTDMFARIFTNDMQAKYGKPFVVENKSGAGGTVGAAAAAAAENDGQTFLVGTASTHAIAPFVYASLRYDAEKDFQPVGLFAKVPNLLAVSNKLPIKTVQDLIDYAKAHPGELNFGSSGIGSAPHLPAELFQAMTGTKLNHVPYKASNEVMAALIAGEIDLAFDNITSALPQAQSGTIRAVAVTSPERSAAAPDLPSVAETLPGFDAQSWHGLFAPAGTPKAIVDKVSADVKRIVAKPEVDKRLKEIGAVPSPMTPEEFTAFGADERVRYKEIVSKAGIVPQ</sequence>
<dbReference type="CDD" id="cd13578">
    <property type="entry name" value="PBP2_Bug27"/>
    <property type="match status" value="1"/>
</dbReference>
<dbReference type="InterPro" id="IPR042100">
    <property type="entry name" value="Bug_dom1"/>
</dbReference>
<evidence type="ECO:0000256" key="1">
    <source>
        <dbReference type="ARBA" id="ARBA00006987"/>
    </source>
</evidence>
<accession>A0A8J2VMU5</accession>
<keyword evidence="4" id="KW-1185">Reference proteome</keyword>
<dbReference type="EMBL" id="BMCP01000002">
    <property type="protein sequence ID" value="GGE39264.1"/>
    <property type="molecule type" value="Genomic_DNA"/>
</dbReference>
<gene>
    <name evidence="3" type="ORF">GCM10007276_15720</name>
</gene>
<dbReference type="InterPro" id="IPR005064">
    <property type="entry name" value="BUG"/>
</dbReference>
<evidence type="ECO:0000313" key="4">
    <source>
        <dbReference type="Proteomes" id="UP000602745"/>
    </source>
</evidence>
<proteinExistence type="inferred from homology"/>
<dbReference type="RefSeq" id="WP_188409217.1">
    <property type="nucleotide sequence ID" value="NZ_BMCP01000002.1"/>
</dbReference>
<dbReference type="Gene3D" id="3.40.190.150">
    <property type="entry name" value="Bordetella uptake gene, domain 1"/>
    <property type="match status" value="1"/>
</dbReference>
<dbReference type="PIRSF" id="PIRSF017082">
    <property type="entry name" value="YflP"/>
    <property type="match status" value="1"/>
</dbReference>
<reference evidence="3" key="2">
    <citation type="submission" date="2020-09" db="EMBL/GenBank/DDBJ databases">
        <authorList>
            <person name="Sun Q."/>
            <person name="Sedlacek I."/>
        </authorList>
    </citation>
    <scope>NUCLEOTIDE SEQUENCE</scope>
    <source>
        <strain evidence="3">CCM 7684</strain>
    </source>
</reference>
<dbReference type="PANTHER" id="PTHR42928">
    <property type="entry name" value="TRICARBOXYLATE-BINDING PROTEIN"/>
    <property type="match status" value="1"/>
</dbReference>